<dbReference type="AlphaFoldDB" id="A0A8T5GED3"/>
<comment type="caution">
    <text evidence="2">The sequence shown here is derived from an EMBL/GenBank/DDBJ whole genome shotgun (WGS) entry which is preliminary data.</text>
</comment>
<evidence type="ECO:0000256" key="1">
    <source>
        <dbReference type="SAM" id="Coils"/>
    </source>
</evidence>
<accession>A0A8T5GED3</accession>
<dbReference type="Proteomes" id="UP000722459">
    <property type="component" value="Unassembled WGS sequence"/>
</dbReference>
<protein>
    <submittedName>
        <fullName evidence="2">Uncharacterized protein</fullName>
    </submittedName>
</protein>
<gene>
    <name evidence="2" type="ORF">HON47_00540</name>
</gene>
<organism evidence="2 3">
    <name type="scientific">Candidatus Iainarchaeum sp</name>
    <dbReference type="NCBI Taxonomy" id="3101447"/>
    <lineage>
        <taxon>Archaea</taxon>
        <taxon>Candidatus Iainarchaeota</taxon>
        <taxon>Candidatus Iainarchaeia</taxon>
        <taxon>Candidatus Iainarchaeales</taxon>
        <taxon>Candidatus Iainarchaeaceae</taxon>
        <taxon>Candidatus Iainarchaeum</taxon>
    </lineage>
</organism>
<sequence length="513" mass="58242">MVSNEKKARVIDSIKKLTALGVSEKEIIGNLTDVGINVNEAKGLISEAKGKFKPNEVEQKIDEKNLFDKKTKNLSINDQISGQLNIKEPSKVILDKTKKPVIQKPKKIEDISKNIDLGLKVKESPQKVIESNEKKQESQIGAMIGEKPTLEKEIKEKPKMPKKKFGLFGKKQDKDPIAELQKELNLTNEKEKVDLEPKKEIIVPKEKMIEEKVAEKIAPNVSNNELEQLWKKGIVTAINSKLSEMKKLKEEIDVEINAKVDAAVKKELTQFKVLMESQKNLTISTNKEVLDDKQKEITLIIDAKISELKKQSTQLSEGIKRVGEAKKEQEDSLQQVQTVLSDAKKTKAQLVVEMNSELIKAKSDAQVFIDSSEKHLEELDQRVNKTLELEKNVADGLVKEAEQKIEKMALTKADDLIEKLEVKLNNLEAMEKKIDPERLEEKINLLEEFKKQFLQNMQENLTEINVAIKEINKKNEDADKILQGKSLAIDAKIEELTKFEKSFTEKIGKALEK</sequence>
<keyword evidence="1" id="KW-0175">Coiled coil</keyword>
<name>A0A8T5GED3_9ARCH</name>
<dbReference type="EMBL" id="JABJNZ010000012">
    <property type="protein sequence ID" value="MBT4870047.1"/>
    <property type="molecule type" value="Genomic_DNA"/>
</dbReference>
<feature type="coiled-coil region" evidence="1">
    <location>
        <begin position="326"/>
        <end position="474"/>
    </location>
</feature>
<evidence type="ECO:0000313" key="3">
    <source>
        <dbReference type="Proteomes" id="UP000722459"/>
    </source>
</evidence>
<reference evidence="2" key="1">
    <citation type="journal article" date="2021" name="ISME J.">
        <title>Mercury methylation by metabolically versatile and cosmopolitan marine bacteria.</title>
        <authorList>
            <person name="Lin H."/>
            <person name="Ascher D.B."/>
            <person name="Myung Y."/>
            <person name="Lamborg C.H."/>
            <person name="Hallam S.J."/>
            <person name="Gionfriddo C.M."/>
            <person name="Holt K.E."/>
            <person name="Moreau J.W."/>
        </authorList>
    </citation>
    <scope>NUCLEOTIDE SEQUENCE</scope>
    <source>
        <strain evidence="2">SI075_bin30</strain>
    </source>
</reference>
<evidence type="ECO:0000313" key="2">
    <source>
        <dbReference type="EMBL" id="MBT4870047.1"/>
    </source>
</evidence>
<proteinExistence type="predicted"/>